<evidence type="ECO:0000256" key="1">
    <source>
        <dbReference type="ARBA" id="ARBA00004651"/>
    </source>
</evidence>
<dbReference type="FunFam" id="1.10.2000.10:FF:000003">
    <property type="entry name" value="Frizzled class receptor 2"/>
    <property type="match status" value="1"/>
</dbReference>
<dbReference type="Pfam" id="PF01392">
    <property type="entry name" value="Fz"/>
    <property type="match status" value="1"/>
</dbReference>
<dbReference type="SMART" id="SM00063">
    <property type="entry name" value="FRI"/>
    <property type="match status" value="1"/>
</dbReference>
<evidence type="ECO:0000256" key="5">
    <source>
        <dbReference type="ARBA" id="ARBA00022687"/>
    </source>
</evidence>
<feature type="disulfide bond" evidence="12">
    <location>
        <begin position="122"/>
        <end position="168"/>
    </location>
</feature>
<keyword evidence="8 12" id="KW-1015">Disulfide bond</keyword>
<keyword evidence="3" id="KW-0217">Developmental protein</keyword>
<keyword evidence="10" id="KW-0325">Glycoprotein</keyword>
<feature type="disulfide bond" evidence="12">
    <location>
        <begin position="189"/>
        <end position="213"/>
    </location>
</feature>
<reference evidence="16" key="1">
    <citation type="submission" date="2019-03" db="EMBL/GenBank/DDBJ databases">
        <title>Genome sequencing and reference-guided assembly of Black Bengal Goat (Capra hircus).</title>
        <authorList>
            <person name="Siddiki A.Z."/>
            <person name="Baten A."/>
            <person name="Billah M."/>
            <person name="Alam M.A.U."/>
            <person name="Shawrob K.S.M."/>
            <person name="Saha S."/>
            <person name="Chowdhury M."/>
            <person name="Rahman A.H."/>
            <person name="Stear M."/>
            <person name="Miah G."/>
            <person name="Das G.B."/>
            <person name="Hossain M.M."/>
            <person name="Kumkum M."/>
            <person name="Islam M.S."/>
            <person name="Mollah A.M."/>
            <person name="Ahsan A."/>
            <person name="Tusar F."/>
            <person name="Khan M.K.I."/>
        </authorList>
    </citation>
    <scope>NUCLEOTIDE SEQUENCE [LARGE SCALE GENOMIC DNA]</scope>
</reference>
<feature type="transmembrane region" description="Helical" evidence="14">
    <location>
        <begin position="354"/>
        <end position="374"/>
    </location>
</feature>
<evidence type="ECO:0000256" key="2">
    <source>
        <dbReference type="ARBA" id="ARBA00018150"/>
    </source>
</evidence>
<comment type="subcellular location">
    <subcellularLocation>
        <location evidence="1">Cell membrane</location>
        <topology evidence="1">Multi-pass membrane protein</topology>
    </subcellularLocation>
</comment>
<keyword evidence="14" id="KW-0812">Transmembrane</keyword>
<feature type="region of interest" description="Disordered" evidence="13">
    <location>
        <begin position="412"/>
        <end position="434"/>
    </location>
</feature>
<evidence type="ECO:0000256" key="8">
    <source>
        <dbReference type="ARBA" id="ARBA00023157"/>
    </source>
</evidence>
<reference evidence="16" key="2">
    <citation type="submission" date="2025-08" db="UniProtKB">
        <authorList>
            <consortium name="Ensembl"/>
        </authorList>
    </citation>
    <scope>IDENTIFICATION</scope>
</reference>
<dbReference type="Gene3D" id="1.10.2000.10">
    <property type="entry name" value="Frizzled cysteine-rich domain"/>
    <property type="match status" value="1"/>
</dbReference>
<proteinExistence type="predicted"/>
<keyword evidence="14" id="KW-1133">Transmembrane helix</keyword>
<organism evidence="16">
    <name type="scientific">Capra hircus</name>
    <name type="common">Goat</name>
    <dbReference type="NCBI Taxonomy" id="9925"/>
    <lineage>
        <taxon>Eukaryota</taxon>
        <taxon>Metazoa</taxon>
        <taxon>Chordata</taxon>
        <taxon>Craniata</taxon>
        <taxon>Vertebrata</taxon>
        <taxon>Euteleostomi</taxon>
        <taxon>Mammalia</taxon>
        <taxon>Eutheria</taxon>
        <taxon>Laurasiatheria</taxon>
        <taxon>Artiodactyla</taxon>
        <taxon>Ruminantia</taxon>
        <taxon>Pecora</taxon>
        <taxon>Bovidae</taxon>
        <taxon>Caprinae</taxon>
        <taxon>Capra</taxon>
    </lineage>
</organism>
<dbReference type="GO" id="GO:0004930">
    <property type="term" value="F:G protein-coupled receptor activity"/>
    <property type="evidence" value="ECO:0007669"/>
    <property type="project" value="UniProtKB-KW"/>
</dbReference>
<keyword evidence="11" id="KW-0807">Transducer</keyword>
<keyword evidence="6" id="KW-0732">Signal</keyword>
<evidence type="ECO:0000256" key="12">
    <source>
        <dbReference type="PROSITE-ProRule" id="PRU00090"/>
    </source>
</evidence>
<evidence type="ECO:0000313" key="16">
    <source>
        <dbReference type="Ensembl" id="ENSCHIP00010002923.1"/>
    </source>
</evidence>
<feature type="region of interest" description="Disordered" evidence="13">
    <location>
        <begin position="475"/>
        <end position="497"/>
    </location>
</feature>
<sequence length="684" mass="74107">MAEEAPKKSRAAGGGGGGGASWELCAGALRAVPAAEGSGDAGSRRRTLADSRRLARRLLLLLWLLEAPLLLGVRAQAAGQGPGPGQQPPPPQQQQSGQQYNGERGISIPDHGYCQPISIPLCTDIAYNQTIMPNLLGHTNQEDAGLEVHQFYPLVKVQCSAELKFFLCSMYAPVCTVLEQALPPCRSLCERARQGCEALMNKFGFQWPDTLKCEKFPVHGAGELCVGQNTSDKGTPTPSLLPEFWTSNPQHGGGGHRGGGFAGGAGAADRGKFSCPRALKVPSYLNYHFLGEKDCGAPCEPTKVYGLMYFGPEELRFSRTWIGIWSVLCCASTLFTVLTYLVDMRRFSYPERPIIFLSGCYTAVAVAYIAGFLLEDRVVGDPVAHLVPGGRHEVGPRSYRGELAVFSPGRLGRAGHQDHHHPGAGPGGRRRAKRGVLRGAQQRGRSARLRAGAPLRVPVHRHVLPAGRLRVPLPHSHHHEARRHQDREAGETHGAHRRLQRALHRAGHHRHRLLLLRAGLPGPVGAQLGGPELQELCHPLPPPAGGRRPAAPAHEPRLHSLHDQVPYDPHRGHHVRLLDLVRQDPQLLEEVLHSAYQQQTGGDHRLRLGTQPAASPRPGPSLPGPMESWPSLAPLPSHSLLLTRLLQKLLSPGAQGPEGPTARGRGGWTDLFCSGTRTVCFCDL</sequence>
<dbReference type="InterPro" id="IPR036790">
    <property type="entry name" value="Frizzled_dom_sf"/>
</dbReference>
<dbReference type="GO" id="GO:0035567">
    <property type="term" value="P:non-canonical Wnt signaling pathway"/>
    <property type="evidence" value="ECO:0007669"/>
    <property type="project" value="TreeGrafter"/>
</dbReference>
<keyword evidence="14" id="KW-0472">Membrane</keyword>
<dbReference type="InterPro" id="IPR020067">
    <property type="entry name" value="Frizzled_dom"/>
</dbReference>
<evidence type="ECO:0000256" key="7">
    <source>
        <dbReference type="ARBA" id="ARBA00023040"/>
    </source>
</evidence>
<keyword evidence="4" id="KW-1003">Cell membrane</keyword>
<accession>A0A8C2NCY8</accession>
<feature type="disulfide bond" evidence="12">
    <location>
        <begin position="114"/>
        <end position="175"/>
    </location>
</feature>
<keyword evidence="7" id="KW-0297">G-protein coupled receptor</keyword>
<dbReference type="GO" id="GO:0017147">
    <property type="term" value="F:Wnt-protein binding"/>
    <property type="evidence" value="ECO:0007669"/>
    <property type="project" value="TreeGrafter"/>
</dbReference>
<name>A0A8C2NCY8_CAPHI</name>
<feature type="compositionally biased region" description="Basic and acidic residues" evidence="13">
    <location>
        <begin position="483"/>
        <end position="494"/>
    </location>
</feature>
<evidence type="ECO:0000256" key="10">
    <source>
        <dbReference type="ARBA" id="ARBA00023180"/>
    </source>
</evidence>
<dbReference type="SUPFAM" id="SSF63501">
    <property type="entry name" value="Frizzled cysteine-rich domain"/>
    <property type="match status" value="1"/>
</dbReference>
<dbReference type="PROSITE" id="PS50038">
    <property type="entry name" value="FZ"/>
    <property type="match status" value="1"/>
</dbReference>
<evidence type="ECO:0000256" key="14">
    <source>
        <dbReference type="SAM" id="Phobius"/>
    </source>
</evidence>
<keyword evidence="5" id="KW-0879">Wnt signaling pathway</keyword>
<comment type="caution">
    <text evidence="12">Lacks conserved residue(s) required for the propagation of feature annotation.</text>
</comment>
<dbReference type="PRINTS" id="PR00489">
    <property type="entry name" value="FRIZZLED"/>
</dbReference>
<evidence type="ECO:0000256" key="3">
    <source>
        <dbReference type="ARBA" id="ARBA00022473"/>
    </source>
</evidence>
<evidence type="ECO:0000256" key="13">
    <source>
        <dbReference type="SAM" id="MobiDB-lite"/>
    </source>
</evidence>
<evidence type="ECO:0000256" key="4">
    <source>
        <dbReference type="ARBA" id="ARBA00022475"/>
    </source>
</evidence>
<protein>
    <recommendedName>
        <fullName evidence="2">Frizzled-1</fullName>
    </recommendedName>
</protein>
<evidence type="ECO:0000256" key="9">
    <source>
        <dbReference type="ARBA" id="ARBA00023170"/>
    </source>
</evidence>
<feature type="domain" description="FZ" evidence="15">
    <location>
        <begin position="109"/>
        <end position="228"/>
    </location>
</feature>
<dbReference type="InterPro" id="IPR000539">
    <property type="entry name" value="Frizzled/Smoothened_7TM"/>
</dbReference>
<dbReference type="InterPro" id="IPR015526">
    <property type="entry name" value="Frizzled/SFRP"/>
</dbReference>
<feature type="region of interest" description="Disordered" evidence="13">
    <location>
        <begin position="596"/>
        <end position="630"/>
    </location>
</feature>
<dbReference type="PANTHER" id="PTHR11309">
    <property type="entry name" value="FRIZZLED"/>
    <property type="match status" value="1"/>
</dbReference>
<dbReference type="GO" id="GO:0060070">
    <property type="term" value="P:canonical Wnt signaling pathway"/>
    <property type="evidence" value="ECO:0007669"/>
    <property type="project" value="TreeGrafter"/>
</dbReference>
<feature type="region of interest" description="Disordered" evidence="13">
    <location>
        <begin position="77"/>
        <end position="102"/>
    </location>
</feature>
<keyword evidence="9" id="KW-0675">Receptor</keyword>
<dbReference type="GO" id="GO:0042813">
    <property type="term" value="F:Wnt receptor activity"/>
    <property type="evidence" value="ECO:0007669"/>
    <property type="project" value="TreeGrafter"/>
</dbReference>
<dbReference type="CDD" id="cd07458">
    <property type="entry name" value="CRD_FZ1_like"/>
    <property type="match status" value="1"/>
</dbReference>
<feature type="transmembrane region" description="Helical" evidence="14">
    <location>
        <begin position="321"/>
        <end position="342"/>
    </location>
</feature>
<dbReference type="Pfam" id="PF01534">
    <property type="entry name" value="Frizzled"/>
    <property type="match status" value="1"/>
</dbReference>
<evidence type="ECO:0000256" key="11">
    <source>
        <dbReference type="ARBA" id="ARBA00023224"/>
    </source>
</evidence>
<dbReference type="Gene3D" id="1.20.1070.10">
    <property type="entry name" value="Rhodopsin 7-helix transmembrane proteins"/>
    <property type="match status" value="1"/>
</dbReference>
<evidence type="ECO:0000256" key="6">
    <source>
        <dbReference type="ARBA" id="ARBA00022729"/>
    </source>
</evidence>
<dbReference type="Ensembl" id="ENSCHIT00010003975.1">
    <property type="protein sequence ID" value="ENSCHIP00010002923.1"/>
    <property type="gene ID" value="ENSCHIG00010002066.1"/>
</dbReference>
<dbReference type="SMART" id="SM01330">
    <property type="entry name" value="Frizzled"/>
    <property type="match status" value="1"/>
</dbReference>
<evidence type="ECO:0000259" key="15">
    <source>
        <dbReference type="PROSITE" id="PS50038"/>
    </source>
</evidence>
<dbReference type="GO" id="GO:0005886">
    <property type="term" value="C:plasma membrane"/>
    <property type="evidence" value="ECO:0007669"/>
    <property type="project" value="UniProtKB-SubCell"/>
</dbReference>
<dbReference type="PANTHER" id="PTHR11309:SF81">
    <property type="entry name" value="FRIZZLED-1"/>
    <property type="match status" value="1"/>
</dbReference>
<dbReference type="AlphaFoldDB" id="A0A8C2NCY8"/>